<evidence type="ECO:0000313" key="12">
    <source>
        <dbReference type="EMBL" id="NVH57505.1"/>
    </source>
</evidence>
<comment type="function">
    <text evidence="5 7">Essential cell division protein that forms a contractile ring structure (Z ring) at the future cell division site. The regulation of the ring assembly controls the timing and the location of cell division. One of the functions of the FtsZ ring is to recruit other cell division proteins to the septum to produce a new cell wall between the dividing cells. Binds GTP and shows GTPase activity.</text>
</comment>
<feature type="region of interest" description="Disordered" evidence="8">
    <location>
        <begin position="320"/>
        <end position="427"/>
    </location>
</feature>
<dbReference type="GO" id="GO:0000917">
    <property type="term" value="P:division septum assembly"/>
    <property type="evidence" value="ECO:0007669"/>
    <property type="project" value="UniProtKB-KW"/>
</dbReference>
<dbReference type="RefSeq" id="WP_173814102.1">
    <property type="nucleotide sequence ID" value="NZ_JAAITX010000001.1"/>
</dbReference>
<dbReference type="Proteomes" id="UP000701680">
    <property type="component" value="Unassembled WGS sequence"/>
</dbReference>
<evidence type="ECO:0000256" key="7">
    <source>
        <dbReference type="RuleBase" id="RU000631"/>
    </source>
</evidence>
<dbReference type="GO" id="GO:0032153">
    <property type="term" value="C:cell division site"/>
    <property type="evidence" value="ECO:0007669"/>
    <property type="project" value="UniProtKB-UniRule"/>
</dbReference>
<dbReference type="SMART" id="SM00864">
    <property type="entry name" value="Tubulin"/>
    <property type="match status" value="1"/>
</dbReference>
<feature type="binding site" evidence="5">
    <location>
        <position position="144"/>
    </location>
    <ligand>
        <name>GTP</name>
        <dbReference type="ChEBI" id="CHEBI:37565"/>
    </ligand>
</feature>
<evidence type="ECO:0000256" key="5">
    <source>
        <dbReference type="HAMAP-Rule" id="MF_00909"/>
    </source>
</evidence>
<feature type="compositionally biased region" description="Basic and acidic residues" evidence="8">
    <location>
        <begin position="413"/>
        <end position="427"/>
    </location>
</feature>
<dbReference type="GO" id="GO:0043093">
    <property type="term" value="P:FtsZ-dependent cytokinesis"/>
    <property type="evidence" value="ECO:0007669"/>
    <property type="project" value="UniProtKB-UniRule"/>
</dbReference>
<dbReference type="PANTHER" id="PTHR30314:SF3">
    <property type="entry name" value="MITOCHONDRIAL DIVISION PROTEIN FSZA"/>
    <property type="match status" value="1"/>
</dbReference>
<keyword evidence="5" id="KW-0963">Cytoplasm</keyword>
<sequence length="427" mass="44638">MLEIKTNESEAAAKIIVVGVGGGGNNAVNRMIDEQIAGVEFIAINTDKQALQLCKAPTLMQIGDKITKGLGAGARPEIGEKAAEESAEEVSAALKGADMVFVTCGMGGGTGTGATPVVARIAKEQGALTVGVVTKPFRFESKTRMNNALAGIEKLKESVDTLIVIPNDKLLEVVDRRTTMPEALKKADEVLQQGIQGITDLINVPSLINLDFADVQTVMTDKGIAHIGIGQGRGDDKALEAVKQAVASPLLETTIAGASHVIINVSGDITLMDASDAAEYVQELAGEDANIIFGAMYDDSRADEATITVIATGLHNVGGSASKLKSRLENPRMSSMPHASASASQNYERQTQNASAVKTTRTAPARQTSTRTASSAGLDLGMASPRNGAGTTTRRPVGGTAPTLETPKTPTSRVKEQSIKIPDFFKK</sequence>
<dbReference type="GO" id="GO:0003924">
    <property type="term" value="F:GTPase activity"/>
    <property type="evidence" value="ECO:0007669"/>
    <property type="project" value="UniProtKB-UniRule"/>
</dbReference>
<dbReference type="Pfam" id="PF12327">
    <property type="entry name" value="FtsZ_C"/>
    <property type="match status" value="1"/>
</dbReference>
<evidence type="ECO:0000313" key="13">
    <source>
        <dbReference type="Proteomes" id="UP000528555"/>
    </source>
</evidence>
<feature type="domain" description="Tubulin/FtsZ 2-layer sandwich" evidence="10">
    <location>
        <begin position="208"/>
        <end position="323"/>
    </location>
</feature>
<dbReference type="CDD" id="cd02201">
    <property type="entry name" value="FtsZ_type1"/>
    <property type="match status" value="1"/>
</dbReference>
<reference evidence="12" key="2">
    <citation type="submission" date="2020-02" db="EMBL/GenBank/DDBJ databases">
        <authorList>
            <person name="Littmann E."/>
            <person name="Sorbara M."/>
        </authorList>
    </citation>
    <scope>NUCLEOTIDE SEQUENCE</scope>
    <source>
        <strain evidence="12">MSK.17.11</strain>
        <strain evidence="11">MSK.17.38</strain>
    </source>
</reference>
<comment type="subunit">
    <text evidence="5">Homodimer. Polymerizes to form a dynamic ring structure in a strictly GTP-dependent manner. Interacts directly with several other division proteins.</text>
</comment>
<evidence type="ECO:0000259" key="9">
    <source>
        <dbReference type="SMART" id="SM00864"/>
    </source>
</evidence>
<dbReference type="PROSITE" id="PS01134">
    <property type="entry name" value="FTSZ_1"/>
    <property type="match status" value="1"/>
</dbReference>
<organism evidence="12 13">
    <name type="scientific">Dorea phocaeensis</name>
    <dbReference type="NCBI Taxonomy" id="2040291"/>
    <lineage>
        <taxon>Bacteria</taxon>
        <taxon>Bacillati</taxon>
        <taxon>Bacillota</taxon>
        <taxon>Clostridia</taxon>
        <taxon>Lachnospirales</taxon>
        <taxon>Lachnospiraceae</taxon>
        <taxon>Dorea</taxon>
    </lineage>
</organism>
<dbReference type="InterPro" id="IPR024757">
    <property type="entry name" value="FtsZ_C"/>
</dbReference>
<evidence type="ECO:0000313" key="14">
    <source>
        <dbReference type="Proteomes" id="UP000701680"/>
    </source>
</evidence>
<dbReference type="SUPFAM" id="SSF52490">
    <property type="entry name" value="Tubulin nucleotide-binding domain-like"/>
    <property type="match status" value="1"/>
</dbReference>
<dbReference type="InterPro" id="IPR037103">
    <property type="entry name" value="Tubulin/FtsZ-like_C"/>
</dbReference>
<dbReference type="InterPro" id="IPR008280">
    <property type="entry name" value="Tub_FtsZ_C"/>
</dbReference>
<evidence type="ECO:0000313" key="11">
    <source>
        <dbReference type="EMBL" id="NSK13366.1"/>
    </source>
</evidence>
<reference evidence="13 14" key="1">
    <citation type="journal article" date="2020" name="Cell Host Microbe">
        <title>Functional and Genomic Variation between Human-Derived Isolates of Lachnospiraceae Reveals Inter- and Intra-Species Diversity.</title>
        <authorList>
            <person name="Sorbara M.T."/>
            <person name="Littmann E.R."/>
            <person name="Fontana E."/>
            <person name="Moody T.U."/>
            <person name="Kohout C.E."/>
            <person name="Gjonbalaj M."/>
            <person name="Eaton V."/>
            <person name="Seok R."/>
            <person name="Leiner I.M."/>
            <person name="Pamer E.G."/>
        </authorList>
    </citation>
    <scope>NUCLEOTIDE SEQUENCE [LARGE SCALE GENOMIC DNA]</scope>
    <source>
        <strain evidence="12 13">MSK.17.11</strain>
        <strain evidence="11 14">MSK.17.38</strain>
    </source>
</reference>
<dbReference type="GO" id="GO:0005525">
    <property type="term" value="F:GTP binding"/>
    <property type="evidence" value="ECO:0007669"/>
    <property type="project" value="UniProtKB-UniRule"/>
</dbReference>
<dbReference type="InterPro" id="IPR036525">
    <property type="entry name" value="Tubulin/FtsZ_GTPase_sf"/>
</dbReference>
<dbReference type="FunFam" id="3.40.50.1440:FF:000001">
    <property type="entry name" value="Cell division protein FtsZ"/>
    <property type="match status" value="1"/>
</dbReference>
<feature type="compositionally biased region" description="Polar residues" evidence="8">
    <location>
        <begin position="345"/>
        <end position="375"/>
    </location>
</feature>
<protein>
    <recommendedName>
        <fullName evidence="5 6">Cell division protein FtsZ</fullName>
    </recommendedName>
</protein>
<keyword evidence="4 5" id="KW-0717">Septation</keyword>
<comment type="caution">
    <text evidence="12">The sequence shown here is derived from an EMBL/GenBank/DDBJ whole genome shotgun (WGS) entry which is preliminary data.</text>
</comment>
<comment type="subcellular location">
    <subcellularLocation>
        <location evidence="5">Cytoplasm</location>
    </subcellularLocation>
    <text evidence="5">Assembles at midcell at the inner surface of the cytoplasmic membrane.</text>
</comment>
<dbReference type="GO" id="GO:0051258">
    <property type="term" value="P:protein polymerization"/>
    <property type="evidence" value="ECO:0007669"/>
    <property type="project" value="UniProtKB-UniRule"/>
</dbReference>
<keyword evidence="13" id="KW-1185">Reference proteome</keyword>
<comment type="similarity">
    <text evidence="1 5 7">Belongs to the FtsZ family.</text>
</comment>
<dbReference type="Gene3D" id="3.40.50.1440">
    <property type="entry name" value="Tubulin/FtsZ, GTPase domain"/>
    <property type="match status" value="1"/>
</dbReference>
<dbReference type="PROSITE" id="PS01135">
    <property type="entry name" value="FTSZ_2"/>
    <property type="match status" value="1"/>
</dbReference>
<dbReference type="NCBIfam" id="TIGR00065">
    <property type="entry name" value="ftsZ"/>
    <property type="match status" value="1"/>
</dbReference>
<feature type="binding site" evidence="5">
    <location>
        <position position="188"/>
    </location>
    <ligand>
        <name>GTP</name>
        <dbReference type="ChEBI" id="CHEBI:37565"/>
    </ligand>
</feature>
<dbReference type="InterPro" id="IPR000158">
    <property type="entry name" value="Cell_div_FtsZ"/>
</dbReference>
<dbReference type="Gene3D" id="3.30.1330.20">
    <property type="entry name" value="Tubulin/FtsZ, C-terminal domain"/>
    <property type="match status" value="1"/>
</dbReference>
<keyword evidence="2 5" id="KW-0547">Nucleotide-binding</keyword>
<dbReference type="SMART" id="SM00865">
    <property type="entry name" value="Tubulin_C"/>
    <property type="match status" value="1"/>
</dbReference>
<gene>
    <name evidence="5 12" type="primary">ftsZ</name>
    <name evidence="12" type="ORF">G5A66_02335</name>
    <name evidence="11" type="ORF">G5A75_00475</name>
</gene>
<evidence type="ECO:0000256" key="1">
    <source>
        <dbReference type="ARBA" id="ARBA00009690"/>
    </source>
</evidence>
<dbReference type="Proteomes" id="UP000528555">
    <property type="component" value="Unassembled WGS sequence"/>
</dbReference>
<dbReference type="InterPro" id="IPR020805">
    <property type="entry name" value="Cell_div_FtsZ_CS"/>
</dbReference>
<evidence type="ECO:0000256" key="6">
    <source>
        <dbReference type="NCBIfam" id="TIGR00065"/>
    </source>
</evidence>
<proteinExistence type="inferred from homology"/>
<dbReference type="HAMAP" id="MF_00909">
    <property type="entry name" value="FtsZ"/>
    <property type="match status" value="1"/>
</dbReference>
<dbReference type="PRINTS" id="PR00423">
    <property type="entry name" value="CELLDVISFTSZ"/>
</dbReference>
<evidence type="ECO:0000256" key="3">
    <source>
        <dbReference type="ARBA" id="ARBA00023134"/>
    </source>
</evidence>
<keyword evidence="5 7" id="KW-0132">Cell division</keyword>
<evidence type="ECO:0000256" key="4">
    <source>
        <dbReference type="ARBA" id="ARBA00023210"/>
    </source>
</evidence>
<keyword evidence="5 7" id="KW-0131">Cell cycle</keyword>
<dbReference type="EMBL" id="JAAIUO010000001">
    <property type="protein sequence ID" value="NSK13366.1"/>
    <property type="molecule type" value="Genomic_DNA"/>
</dbReference>
<feature type="binding site" evidence="5">
    <location>
        <begin position="22"/>
        <end position="26"/>
    </location>
    <ligand>
        <name>GTP</name>
        <dbReference type="ChEBI" id="CHEBI:37565"/>
    </ligand>
</feature>
<dbReference type="AlphaFoldDB" id="A0A850HCA2"/>
<dbReference type="SUPFAM" id="SSF55307">
    <property type="entry name" value="Tubulin C-terminal domain-like"/>
    <property type="match status" value="1"/>
</dbReference>
<dbReference type="GO" id="GO:0005737">
    <property type="term" value="C:cytoplasm"/>
    <property type="evidence" value="ECO:0007669"/>
    <property type="project" value="UniProtKB-SubCell"/>
</dbReference>
<accession>A0A850HCA2</accession>
<dbReference type="InterPro" id="IPR003008">
    <property type="entry name" value="Tubulin_FtsZ_GTPase"/>
</dbReference>
<evidence type="ECO:0000256" key="2">
    <source>
        <dbReference type="ARBA" id="ARBA00022741"/>
    </source>
</evidence>
<dbReference type="InterPro" id="IPR018316">
    <property type="entry name" value="Tubulin/FtsZ_2-layer-sand-dom"/>
</dbReference>
<evidence type="ECO:0000259" key="10">
    <source>
        <dbReference type="SMART" id="SM00865"/>
    </source>
</evidence>
<dbReference type="InterPro" id="IPR045061">
    <property type="entry name" value="FtsZ/CetZ"/>
</dbReference>
<dbReference type="EMBL" id="JAAITX010000001">
    <property type="protein sequence ID" value="NVH57505.1"/>
    <property type="molecule type" value="Genomic_DNA"/>
</dbReference>
<feature type="domain" description="Tubulin/FtsZ GTPase" evidence="9">
    <location>
        <begin position="14"/>
        <end position="206"/>
    </location>
</feature>
<keyword evidence="3 5" id="KW-0342">GTP-binding</keyword>
<name>A0A850HCA2_9FIRM</name>
<dbReference type="PANTHER" id="PTHR30314">
    <property type="entry name" value="CELL DIVISION PROTEIN FTSZ-RELATED"/>
    <property type="match status" value="1"/>
</dbReference>
<evidence type="ECO:0000256" key="8">
    <source>
        <dbReference type="SAM" id="MobiDB-lite"/>
    </source>
</evidence>
<dbReference type="Pfam" id="PF00091">
    <property type="entry name" value="Tubulin"/>
    <property type="match status" value="1"/>
</dbReference>
<feature type="binding site" evidence="5">
    <location>
        <begin position="109"/>
        <end position="111"/>
    </location>
    <ligand>
        <name>GTP</name>
        <dbReference type="ChEBI" id="CHEBI:37565"/>
    </ligand>
</feature>
<feature type="binding site" evidence="5">
    <location>
        <position position="140"/>
    </location>
    <ligand>
        <name>GTP</name>
        <dbReference type="ChEBI" id="CHEBI:37565"/>
    </ligand>
</feature>